<evidence type="ECO:0000256" key="1">
    <source>
        <dbReference type="ARBA" id="ARBA00018901"/>
    </source>
</evidence>
<dbReference type="InterPro" id="IPR030378">
    <property type="entry name" value="G_CP_dom"/>
</dbReference>
<reference evidence="7" key="1">
    <citation type="submission" date="2022-10" db="EMBL/GenBank/DDBJ databases">
        <authorList>
            <person name="Byrne P K."/>
        </authorList>
    </citation>
    <scope>NUCLEOTIDE SEQUENCE</scope>
    <source>
        <strain evidence="7">IFO1815</strain>
    </source>
</reference>
<dbReference type="RefSeq" id="XP_056079619.1">
    <property type="nucleotide sequence ID" value="XM_056225841.1"/>
</dbReference>
<keyword evidence="2" id="KW-0809">Transit peptide</keyword>
<organism evidence="7 8">
    <name type="scientific">Saccharomyces mikatae IFO 1815</name>
    <dbReference type="NCBI Taxonomy" id="226126"/>
    <lineage>
        <taxon>Eukaryota</taxon>
        <taxon>Fungi</taxon>
        <taxon>Dikarya</taxon>
        <taxon>Ascomycota</taxon>
        <taxon>Saccharomycotina</taxon>
        <taxon>Saccharomycetes</taxon>
        <taxon>Saccharomycetales</taxon>
        <taxon>Saccharomycetaceae</taxon>
        <taxon>Saccharomyces</taxon>
    </lineage>
</organism>
<dbReference type="CDD" id="cd01855">
    <property type="entry name" value="YqeH"/>
    <property type="match status" value="1"/>
</dbReference>
<dbReference type="AlphaFoldDB" id="A0AA35IV92"/>
<feature type="domain" description="CP-type G" evidence="6">
    <location>
        <begin position="120"/>
        <end position="312"/>
    </location>
</feature>
<accession>A0AA35IV92</accession>
<dbReference type="SUPFAM" id="SSF52540">
    <property type="entry name" value="P-loop containing nucleoside triphosphate hydrolases"/>
    <property type="match status" value="2"/>
</dbReference>
<dbReference type="InterPro" id="IPR027417">
    <property type="entry name" value="P-loop_NTPase"/>
</dbReference>
<dbReference type="PANTHER" id="PTHR46434:SF1">
    <property type="entry name" value="GENETIC INTERACTOR OF PROHIBITINS 3, MITOCHONDRIAL"/>
    <property type="match status" value="1"/>
</dbReference>
<evidence type="ECO:0000256" key="3">
    <source>
        <dbReference type="ARBA" id="ARBA00031834"/>
    </source>
</evidence>
<proteinExistence type="predicted"/>
<name>A0AA35IV92_SACMI</name>
<evidence type="ECO:0000313" key="8">
    <source>
        <dbReference type="Proteomes" id="UP001161438"/>
    </source>
</evidence>
<dbReference type="InterPro" id="IPR006073">
    <property type="entry name" value="GTP-bd"/>
</dbReference>
<keyword evidence="8" id="KW-1185">Reference proteome</keyword>
<comment type="function">
    <text evidence="4">Interacts genetically with prohibitins and thus may be involved in the mitochondrial lipid metabolism.</text>
</comment>
<dbReference type="GO" id="GO:0005525">
    <property type="term" value="F:GTP binding"/>
    <property type="evidence" value="ECO:0007669"/>
    <property type="project" value="InterPro"/>
</dbReference>
<dbReference type="InterPro" id="IPR050896">
    <property type="entry name" value="Mito_lipid_metab_GTPase"/>
</dbReference>
<dbReference type="PANTHER" id="PTHR46434">
    <property type="entry name" value="GENETIC INTERACTOR OF PROHIBITINS 3, MITOCHONDRIAL"/>
    <property type="match status" value="1"/>
</dbReference>
<dbReference type="Proteomes" id="UP001161438">
    <property type="component" value="Chromosome 15"/>
</dbReference>
<evidence type="ECO:0000256" key="5">
    <source>
        <dbReference type="ARBA" id="ARBA00041903"/>
    </source>
</evidence>
<dbReference type="GO" id="GO:0005739">
    <property type="term" value="C:mitochondrion"/>
    <property type="evidence" value="ECO:0007669"/>
    <property type="project" value="TreeGrafter"/>
</dbReference>
<evidence type="ECO:0000259" key="6">
    <source>
        <dbReference type="PROSITE" id="PS51721"/>
    </source>
</evidence>
<dbReference type="Pfam" id="PF01926">
    <property type="entry name" value="MMR_HSR1"/>
    <property type="match status" value="1"/>
</dbReference>
<dbReference type="GeneID" id="80921407"/>
<dbReference type="Gene3D" id="3.40.50.300">
    <property type="entry name" value="P-loop containing nucleotide triphosphate hydrolases"/>
    <property type="match status" value="1"/>
</dbReference>
<dbReference type="EMBL" id="OX365771">
    <property type="protein sequence ID" value="CAI4036499.1"/>
    <property type="molecule type" value="Genomic_DNA"/>
</dbReference>
<dbReference type="GO" id="GO:0042254">
    <property type="term" value="P:ribosome biogenesis"/>
    <property type="evidence" value="ECO:0007669"/>
    <property type="project" value="UniProtKB-ARBA"/>
</dbReference>
<sequence>MFKVRNVIRGARQFSYSVIAKVKCASCSIRLQDQDSSKPGYYTKPKNLPDSKSNLGIQELKYILFSQDIQLSKQAVQHGRDRRCLDDIENTKKELPSRVICKRCSDAVHHNHYKVEEFPESKLDDVLSYVPKGSNIMHIVPIVEFPLHLNPNILKRNDLDTTLVLTKSDQLFKSKNTAIKKVPIFMKQFLKYTLRIDSNKTFAISALKNWNISMFYNYFKNYTYLLGNPNVGKSTLINTLLQKYLGYKVQIDPTGKVCSPSREVIQEALTSPKDFFKIQAAGVSHIPNLTRSVQAYQVENKTLFDLPGYSSAPTELRLEEVIDENWLQRLRKTDLFNHRHMKKKNYESMKGTSRGGCYTVGGIFYLIPPKGSINQIVKYIPGQSTTFKNIEKGIDTFKSCISSTGTHPLSQYCGIKSIMCDKDQYKRYAIPPFIGSIEIVLKDVGYLLLRTTGKYEFKGLHEIWVPRSIKVGIREPLENLIESGYQHYIETHGREPSCPRDRPIVSSLYEVAKDETDVLNAVKQLYLEKTKRDLSARRFADDDPYDVVKDLERKKNPYWYYQW</sequence>
<evidence type="ECO:0000256" key="4">
    <source>
        <dbReference type="ARBA" id="ARBA00037323"/>
    </source>
</evidence>
<protein>
    <recommendedName>
        <fullName evidence="1">Genetic interactor of prohibitins 3, mitochondrial</fullName>
    </recommendedName>
    <alternativeName>
        <fullName evidence="5">Altered inheritance of mitochondria protein 40</fullName>
    </alternativeName>
    <alternativeName>
        <fullName evidence="3">Found in mitochondrial proteome protein 38</fullName>
    </alternativeName>
</protein>
<dbReference type="PROSITE" id="PS51721">
    <property type="entry name" value="G_CP"/>
    <property type="match status" value="1"/>
</dbReference>
<evidence type="ECO:0000313" key="7">
    <source>
        <dbReference type="EMBL" id="CAI4036499.1"/>
    </source>
</evidence>
<gene>
    <name evidence="7" type="primary">SMKI15G3460</name>
    <name evidence="7" type="ORF">SMKI_15G3460</name>
</gene>
<evidence type="ECO:0000256" key="2">
    <source>
        <dbReference type="ARBA" id="ARBA00022946"/>
    </source>
</evidence>